<dbReference type="EMBL" id="CM034393">
    <property type="protein sequence ID" value="KAJ0179821.1"/>
    <property type="molecule type" value="Genomic_DNA"/>
</dbReference>
<protein>
    <submittedName>
        <fullName evidence="1">Uncharacterized protein</fullName>
    </submittedName>
</protein>
<name>A0ACC1D827_9NEOP</name>
<comment type="caution">
    <text evidence="1">The sequence shown here is derived from an EMBL/GenBank/DDBJ whole genome shotgun (WGS) entry which is preliminary data.</text>
</comment>
<sequence>MERHKLFNRRQNLEETIDEYATDLKNIGRQCNFNTLEDDLIRDIFSWNLHPKNQYIKEKILIQKPETLDQAVQLAKQMETTRQQAKTLEESSFIGQVRSISNHNRQRQLTRTSQGINQSSRSRQSSSSRQQSSHQVGKKCGRCMQVHRYKCPAIGVKCKNCGKYNHFAIACKNKNVNLVETECHTSNTNPDNKLYMLGSIHVNNVNKESWQVNLIINSHNVTFLLDTGADTNLLNLKTFHKLGFPLDTITKSIHKLSSYSGEIIPTVGQCTLLVNNDSRNYNIDFHIVDLNTPNVLGRDSCKELNLIKRLYKVNFVPTHTCKEILDSYNDLFIGLGCLKDFRCELKLKPDCKPSIDACRRIPFQLKNRLKKELDYLEKDGIICHVEEPTEWVSSLVLTTKKDGSLRLCIDPRKLNQAILRSHYQFPTIDEIKSDLAGAKYFSTLDANKGYWMLSLTEATSKLCTFITPFGRYRFTRLPFGINAAPEIFHREMVKQFSDINNVKIMMDDFLIYGKTLQEHNQSLQKVLDRARELNIKFNKEKSSICCTEVKYLGHIFSQEGVKVDPSKVKAICEMPTPTCINELQRFMGMVNYLSPFIPNLSNENSLLRSLLSKNNTWIWSEQHDAEFNKIKSLITNTPVLAYYDPDKNITLSVDASKDAMGAVLLHEKQPIAYASASLTKCQQNYAQIEKEMLSILFGCMKFHQYVYGRKITVETDHKPLITMFKKALQDTPPRLQRIMLRLQPYDLNVIYKSGKYLYIADTLSRAPLPDNTLLDLDSDIDLHINLIMSDLTISQGKLQELQESITNDSMLSKIVYYCQNGWPEHKKSVNQSIKPYFSLKDKLHVLNNILLMCDKIVIPESMREYILKLVHEGHQGINSSIRLAKSTVFWPQMNNDIEKYINQCHICLTYRRNNSKQPIIHHNYKLLPWNKVGIDLFDFDGKKYLIVVDYFSKYVELALLNNSSNAISVITQLKSIFSRHGIPEIMITDNGPPFNSKDFEMFAKDWNIKLIKSSPYLSRSNGMIERTIGTVKHILNKCKADNTDSYIALLMYRNTPKQSGYSPSQLCMSRCLRTKIPVTDTQLTPSLVDMTKLTNNIEKQKRYSTLYYNKNTKSLSDLQVGDNIYFKHKPQGSWVPGRITQVGNEPRSYIIQSPEGTFRRNREHIIKPVTSVTDSVAPEKETNVSQLPKTTRSGRIIKPPKYFYDNVN</sequence>
<gene>
    <name evidence="1" type="ORF">K1T71_004412</name>
</gene>
<keyword evidence="2" id="KW-1185">Reference proteome</keyword>
<reference evidence="1 2" key="1">
    <citation type="journal article" date="2021" name="Front. Genet.">
        <title>Chromosome-Level Genome Assembly Reveals Significant Gene Expansion in the Toll and IMD Signaling Pathways of Dendrolimus kikuchii.</title>
        <authorList>
            <person name="Zhou J."/>
            <person name="Wu P."/>
            <person name="Xiong Z."/>
            <person name="Liu N."/>
            <person name="Zhao N."/>
            <person name="Ji M."/>
            <person name="Qiu Y."/>
            <person name="Yang B."/>
        </authorList>
    </citation>
    <scope>NUCLEOTIDE SEQUENCE [LARGE SCALE GENOMIC DNA]</scope>
    <source>
        <strain evidence="1">Ann1</strain>
    </source>
</reference>
<proteinExistence type="predicted"/>
<dbReference type="Proteomes" id="UP000824533">
    <property type="component" value="Linkage Group LG07"/>
</dbReference>
<organism evidence="1 2">
    <name type="scientific">Dendrolimus kikuchii</name>
    <dbReference type="NCBI Taxonomy" id="765133"/>
    <lineage>
        <taxon>Eukaryota</taxon>
        <taxon>Metazoa</taxon>
        <taxon>Ecdysozoa</taxon>
        <taxon>Arthropoda</taxon>
        <taxon>Hexapoda</taxon>
        <taxon>Insecta</taxon>
        <taxon>Pterygota</taxon>
        <taxon>Neoptera</taxon>
        <taxon>Endopterygota</taxon>
        <taxon>Lepidoptera</taxon>
        <taxon>Glossata</taxon>
        <taxon>Ditrysia</taxon>
        <taxon>Bombycoidea</taxon>
        <taxon>Lasiocampidae</taxon>
        <taxon>Dendrolimus</taxon>
    </lineage>
</organism>
<accession>A0ACC1D827</accession>
<evidence type="ECO:0000313" key="1">
    <source>
        <dbReference type="EMBL" id="KAJ0179821.1"/>
    </source>
</evidence>
<evidence type="ECO:0000313" key="2">
    <source>
        <dbReference type="Proteomes" id="UP000824533"/>
    </source>
</evidence>